<feature type="compositionally biased region" description="Low complexity" evidence="1">
    <location>
        <begin position="49"/>
        <end position="77"/>
    </location>
</feature>
<dbReference type="SUPFAM" id="SSF47473">
    <property type="entry name" value="EF-hand"/>
    <property type="match status" value="1"/>
</dbReference>
<name>E4TXL6_SULKY</name>
<proteinExistence type="predicted"/>
<feature type="compositionally biased region" description="Polar residues" evidence="1">
    <location>
        <begin position="34"/>
        <end position="47"/>
    </location>
</feature>
<dbReference type="Pfam" id="PF13499">
    <property type="entry name" value="EF-hand_7"/>
    <property type="match status" value="1"/>
</dbReference>
<accession>E4TXL6</accession>
<dbReference type="InterPro" id="IPR052591">
    <property type="entry name" value="CML21-like"/>
</dbReference>
<sequence length="235" mass="23918">MTVNSNYSAYSSYSSSGVSSSQTSKPNFEDIAQQMLSSMDTDGNGTVDSAEFSAAAQALASNSNSSSGSSSSSSTSATDIFTKLDSNGDGGLSTDEFMAALKNSKPQKAQGEDGGMPPPPPGGMPPPPPSDSSSSTDSTDSQSIDKIFSALDTNQDGSVSADELAALFEKKSTDSSSTSSQTSTSASAQTSASTTETTTEDAFKTMRNDMLQKILSYYGSNASASNSTSLLSVSA</sequence>
<dbReference type="Proteomes" id="UP000008721">
    <property type="component" value="Chromosome"/>
</dbReference>
<dbReference type="HOGENOM" id="CLU_1313557_0_0_7"/>
<dbReference type="PROSITE" id="PS00018">
    <property type="entry name" value="EF_HAND_1"/>
    <property type="match status" value="2"/>
</dbReference>
<keyword evidence="4" id="KW-1185">Reference proteome</keyword>
<feature type="compositionally biased region" description="Pro residues" evidence="1">
    <location>
        <begin position="116"/>
        <end position="130"/>
    </location>
</feature>
<gene>
    <name evidence="3" type="ordered locus">Sulku_1262</name>
</gene>
<organism evidence="3 4">
    <name type="scientific">Sulfuricurvum kujiense (strain ATCC BAA-921 / DSM 16994 / JCM 11577 / YK-1)</name>
    <dbReference type="NCBI Taxonomy" id="709032"/>
    <lineage>
        <taxon>Bacteria</taxon>
        <taxon>Pseudomonadati</taxon>
        <taxon>Campylobacterota</taxon>
        <taxon>Epsilonproteobacteria</taxon>
        <taxon>Campylobacterales</taxon>
        <taxon>Sulfurimonadaceae</taxon>
        <taxon>Sulfuricurvum</taxon>
    </lineage>
</organism>
<dbReference type="InterPro" id="IPR002048">
    <property type="entry name" value="EF_hand_dom"/>
</dbReference>
<dbReference type="InterPro" id="IPR018247">
    <property type="entry name" value="EF_Hand_1_Ca_BS"/>
</dbReference>
<dbReference type="GO" id="GO:0005509">
    <property type="term" value="F:calcium ion binding"/>
    <property type="evidence" value="ECO:0007669"/>
    <property type="project" value="InterPro"/>
</dbReference>
<dbReference type="STRING" id="709032.Sulku_1262"/>
<feature type="region of interest" description="Disordered" evidence="1">
    <location>
        <begin position="1"/>
        <end position="156"/>
    </location>
</feature>
<dbReference type="EMBL" id="CP002355">
    <property type="protein sequence ID" value="ADR33925.1"/>
    <property type="molecule type" value="Genomic_DNA"/>
</dbReference>
<feature type="region of interest" description="Disordered" evidence="1">
    <location>
        <begin position="170"/>
        <end position="203"/>
    </location>
</feature>
<feature type="domain" description="EF-hand" evidence="2">
    <location>
        <begin position="72"/>
        <end position="107"/>
    </location>
</feature>
<dbReference type="Gene3D" id="1.10.238.10">
    <property type="entry name" value="EF-hand"/>
    <property type="match status" value="2"/>
</dbReference>
<feature type="domain" description="EF-hand" evidence="2">
    <location>
        <begin position="27"/>
        <end position="62"/>
    </location>
</feature>
<dbReference type="KEGG" id="sku:Sulku_1262"/>
<evidence type="ECO:0000256" key="1">
    <source>
        <dbReference type="SAM" id="MobiDB-lite"/>
    </source>
</evidence>
<evidence type="ECO:0000259" key="2">
    <source>
        <dbReference type="PROSITE" id="PS50222"/>
    </source>
</evidence>
<evidence type="ECO:0000313" key="3">
    <source>
        <dbReference type="EMBL" id="ADR33925.1"/>
    </source>
</evidence>
<feature type="compositionally biased region" description="Low complexity" evidence="1">
    <location>
        <begin position="1"/>
        <end position="24"/>
    </location>
</feature>
<dbReference type="eggNOG" id="COG5126">
    <property type="taxonomic scope" value="Bacteria"/>
</dbReference>
<feature type="compositionally biased region" description="Low complexity" evidence="1">
    <location>
        <begin position="174"/>
        <end position="197"/>
    </location>
</feature>
<dbReference type="PROSITE" id="PS50222">
    <property type="entry name" value="EF_HAND_2"/>
    <property type="match status" value="3"/>
</dbReference>
<evidence type="ECO:0000313" key="4">
    <source>
        <dbReference type="Proteomes" id="UP000008721"/>
    </source>
</evidence>
<dbReference type="RefSeq" id="WP_013460122.1">
    <property type="nucleotide sequence ID" value="NC_014762.1"/>
</dbReference>
<dbReference type="InterPro" id="IPR011992">
    <property type="entry name" value="EF-hand-dom_pair"/>
</dbReference>
<feature type="domain" description="EF-hand" evidence="2">
    <location>
        <begin position="139"/>
        <end position="174"/>
    </location>
</feature>
<dbReference type="SMART" id="SM00054">
    <property type="entry name" value="EFh"/>
    <property type="match status" value="3"/>
</dbReference>
<dbReference type="AlphaFoldDB" id="E4TXL6"/>
<dbReference type="PANTHER" id="PTHR23064">
    <property type="entry name" value="TROPONIN"/>
    <property type="match status" value="1"/>
</dbReference>
<protein>
    <submittedName>
        <fullName evidence="3">EF-Hand, Calmodulin</fullName>
    </submittedName>
</protein>
<feature type="compositionally biased region" description="Low complexity" evidence="1">
    <location>
        <begin position="131"/>
        <end position="141"/>
    </location>
</feature>
<dbReference type="Pfam" id="PF13202">
    <property type="entry name" value="EF-hand_5"/>
    <property type="match status" value="1"/>
</dbReference>
<reference evidence="3 4" key="1">
    <citation type="journal article" date="2012" name="Stand. Genomic Sci.">
        <title>Complete genome sequence of the sulfur compounds oxidizing chemolithoautotroph Sulfuricurvum kujiense type strain (YK-1(T)).</title>
        <authorList>
            <person name="Han C."/>
            <person name="Kotsyurbenko O."/>
            <person name="Chertkov O."/>
            <person name="Held B."/>
            <person name="Lapidus A."/>
            <person name="Nolan M."/>
            <person name="Lucas S."/>
            <person name="Hammon N."/>
            <person name="Deshpande S."/>
            <person name="Cheng J.F."/>
            <person name="Tapia R."/>
            <person name="Goodwin L.A."/>
            <person name="Pitluck S."/>
            <person name="Liolios K."/>
            <person name="Pagani I."/>
            <person name="Ivanova N."/>
            <person name="Mavromatis K."/>
            <person name="Mikhailova N."/>
            <person name="Pati A."/>
            <person name="Chen A."/>
            <person name="Palaniappan K."/>
            <person name="Land M."/>
            <person name="Hauser L."/>
            <person name="Chang Y.J."/>
            <person name="Jeffries C.D."/>
            <person name="Brambilla E.M."/>
            <person name="Rohde M."/>
            <person name="Spring S."/>
            <person name="Sikorski J."/>
            <person name="Goker M."/>
            <person name="Woyke T."/>
            <person name="Bristow J."/>
            <person name="Eisen J.A."/>
            <person name="Markowitz V."/>
            <person name="Hugenholtz P."/>
            <person name="Kyrpides N.C."/>
            <person name="Klenk H.P."/>
            <person name="Detter J.C."/>
        </authorList>
    </citation>
    <scope>NUCLEOTIDE SEQUENCE [LARGE SCALE GENOMIC DNA]</scope>
    <source>
        <strain evidence="4">ATCC BAA-921 / DSM 16994 / JCM 11577 / YK-1</strain>
    </source>
</reference>